<feature type="transmembrane region" description="Helical" evidence="5">
    <location>
        <begin position="281"/>
        <end position="299"/>
    </location>
</feature>
<evidence type="ECO:0000256" key="1">
    <source>
        <dbReference type="ARBA" id="ARBA00004651"/>
    </source>
</evidence>
<dbReference type="Proteomes" id="UP001168620">
    <property type="component" value="Unassembled WGS sequence"/>
</dbReference>
<reference evidence="7" key="1">
    <citation type="submission" date="2023-06" db="EMBL/GenBank/DDBJ databases">
        <title>Draft genome sequence of Nocardioides sp. SOB77.</title>
        <authorList>
            <person name="Zhang G."/>
        </authorList>
    </citation>
    <scope>NUCLEOTIDE SEQUENCE</scope>
    <source>
        <strain evidence="7">SOB77</strain>
    </source>
</reference>
<evidence type="ECO:0000256" key="3">
    <source>
        <dbReference type="ARBA" id="ARBA00022989"/>
    </source>
</evidence>
<keyword evidence="3 5" id="KW-1133">Transmembrane helix</keyword>
<proteinExistence type="predicted"/>
<keyword evidence="2 5" id="KW-0812">Transmembrane</keyword>
<sequence>MADTSPPAPDALLRTRNAVGLTFGLNGLLFATLVARLPDIREHLDLDNAALGLLLLAISIGSILALPAAGRLIVRYGAGQVVRAGVVACAVGLSAAGVAAGALESVPATAVGFFVYGIGIGIWDVAMNVEGAEVERRLARTVMPRFHAGWSLGSIAGAGVGIPLTAVSLPMPIHLVGGCVVALLVVWGAAATFLPPEPAVEHAERPGSAWSEPRLLAIGVMVLAFAIAEGSANDWLTLGLIDGYGVEHWVGVAGFSLFVTAMTAGRLLGPLVLDRFGRAPVLWASCAAACAGILLVVLGGHVVPVAIGILVWGLGSALGFPVGMSAAADDPVRAAARVSVVSTIGYGAFLAGPPLLGLLGDHVGTLDALLVVAALMVPAAVAVLAARPRVPAGESR</sequence>
<dbReference type="CDD" id="cd17393">
    <property type="entry name" value="MFS_MosC_like"/>
    <property type="match status" value="1"/>
</dbReference>
<feature type="transmembrane region" description="Helical" evidence="5">
    <location>
        <begin position="305"/>
        <end position="327"/>
    </location>
</feature>
<dbReference type="Gene3D" id="1.20.1250.20">
    <property type="entry name" value="MFS general substrate transporter like domains"/>
    <property type="match status" value="2"/>
</dbReference>
<organism evidence="7 8">
    <name type="scientific">Nocardioides oceani</name>
    <dbReference type="NCBI Taxonomy" id="3058369"/>
    <lineage>
        <taxon>Bacteria</taxon>
        <taxon>Bacillati</taxon>
        <taxon>Actinomycetota</taxon>
        <taxon>Actinomycetes</taxon>
        <taxon>Propionibacteriales</taxon>
        <taxon>Nocardioidaceae</taxon>
        <taxon>Nocardioides</taxon>
    </lineage>
</organism>
<evidence type="ECO:0000313" key="8">
    <source>
        <dbReference type="Proteomes" id="UP001168620"/>
    </source>
</evidence>
<dbReference type="SUPFAM" id="SSF103473">
    <property type="entry name" value="MFS general substrate transporter"/>
    <property type="match status" value="1"/>
</dbReference>
<dbReference type="InterPro" id="IPR011701">
    <property type="entry name" value="MFS"/>
</dbReference>
<feature type="transmembrane region" description="Helical" evidence="5">
    <location>
        <begin position="334"/>
        <end position="356"/>
    </location>
</feature>
<feature type="transmembrane region" description="Helical" evidence="5">
    <location>
        <begin position="81"/>
        <end position="102"/>
    </location>
</feature>
<protein>
    <submittedName>
        <fullName evidence="7">MFS transporter</fullName>
    </submittedName>
</protein>
<evidence type="ECO:0000256" key="4">
    <source>
        <dbReference type="ARBA" id="ARBA00023136"/>
    </source>
</evidence>
<keyword evidence="4 5" id="KW-0472">Membrane</keyword>
<evidence type="ECO:0000313" key="7">
    <source>
        <dbReference type="EMBL" id="MDN4174320.1"/>
    </source>
</evidence>
<dbReference type="InterPro" id="IPR051788">
    <property type="entry name" value="MFS_Transporter"/>
</dbReference>
<dbReference type="EMBL" id="JAUHJQ010000006">
    <property type="protein sequence ID" value="MDN4174320.1"/>
    <property type="molecule type" value="Genomic_DNA"/>
</dbReference>
<feature type="transmembrane region" description="Helical" evidence="5">
    <location>
        <begin position="368"/>
        <end position="386"/>
    </location>
</feature>
<dbReference type="RefSeq" id="WP_300953412.1">
    <property type="nucleotide sequence ID" value="NZ_JAUHJQ010000006.1"/>
</dbReference>
<feature type="domain" description="Major facilitator superfamily (MFS) profile" evidence="6">
    <location>
        <begin position="15"/>
        <end position="391"/>
    </location>
</feature>
<gene>
    <name evidence="7" type="ORF">QWY28_15255</name>
</gene>
<comment type="caution">
    <text evidence="7">The sequence shown here is derived from an EMBL/GenBank/DDBJ whole genome shotgun (WGS) entry which is preliminary data.</text>
</comment>
<keyword evidence="8" id="KW-1185">Reference proteome</keyword>
<dbReference type="PROSITE" id="PS50850">
    <property type="entry name" value="MFS"/>
    <property type="match status" value="1"/>
</dbReference>
<feature type="transmembrane region" description="Helical" evidence="5">
    <location>
        <begin position="18"/>
        <end position="37"/>
    </location>
</feature>
<feature type="transmembrane region" description="Helical" evidence="5">
    <location>
        <begin position="108"/>
        <end position="127"/>
    </location>
</feature>
<dbReference type="InterPro" id="IPR020846">
    <property type="entry name" value="MFS_dom"/>
</dbReference>
<comment type="subcellular location">
    <subcellularLocation>
        <location evidence="1">Cell membrane</location>
        <topology evidence="1">Multi-pass membrane protein</topology>
    </subcellularLocation>
</comment>
<feature type="transmembrane region" description="Helical" evidence="5">
    <location>
        <begin position="148"/>
        <end position="167"/>
    </location>
</feature>
<dbReference type="InterPro" id="IPR036259">
    <property type="entry name" value="MFS_trans_sf"/>
</dbReference>
<evidence type="ECO:0000259" key="6">
    <source>
        <dbReference type="PROSITE" id="PS50850"/>
    </source>
</evidence>
<dbReference type="PANTHER" id="PTHR23514">
    <property type="entry name" value="BYPASS OF STOP CODON PROTEIN 6"/>
    <property type="match status" value="1"/>
</dbReference>
<feature type="transmembrane region" description="Helical" evidence="5">
    <location>
        <begin position="173"/>
        <end position="194"/>
    </location>
</feature>
<feature type="transmembrane region" description="Helical" evidence="5">
    <location>
        <begin position="215"/>
        <end position="236"/>
    </location>
</feature>
<dbReference type="PANTHER" id="PTHR23514:SF13">
    <property type="entry name" value="INNER MEMBRANE PROTEIN YBJJ"/>
    <property type="match status" value="1"/>
</dbReference>
<evidence type="ECO:0000256" key="5">
    <source>
        <dbReference type="SAM" id="Phobius"/>
    </source>
</evidence>
<dbReference type="Pfam" id="PF07690">
    <property type="entry name" value="MFS_1"/>
    <property type="match status" value="1"/>
</dbReference>
<evidence type="ECO:0000256" key="2">
    <source>
        <dbReference type="ARBA" id="ARBA00022692"/>
    </source>
</evidence>
<name>A0ABT8FIL7_9ACTN</name>
<feature type="transmembrane region" description="Helical" evidence="5">
    <location>
        <begin position="248"/>
        <end position="269"/>
    </location>
</feature>
<accession>A0ABT8FIL7</accession>
<feature type="transmembrane region" description="Helical" evidence="5">
    <location>
        <begin position="49"/>
        <end position="69"/>
    </location>
</feature>